<protein>
    <submittedName>
        <fullName evidence="2">Uncharacterized protein</fullName>
    </submittedName>
</protein>
<dbReference type="EMBL" id="LN891053">
    <property type="protein sequence ID" value="CUS10222.1"/>
    <property type="molecule type" value="Genomic_DNA"/>
</dbReference>
<accession>A0A292PRG0</accession>
<gene>
    <name evidence="2" type="ORF">GSTUAT00005677001</name>
</gene>
<organism evidence="2 3">
    <name type="scientific">Tuber aestivum</name>
    <name type="common">summer truffle</name>
    <dbReference type="NCBI Taxonomy" id="59557"/>
    <lineage>
        <taxon>Eukaryota</taxon>
        <taxon>Fungi</taxon>
        <taxon>Dikarya</taxon>
        <taxon>Ascomycota</taxon>
        <taxon>Pezizomycotina</taxon>
        <taxon>Pezizomycetes</taxon>
        <taxon>Pezizales</taxon>
        <taxon>Tuberaceae</taxon>
        <taxon>Tuber</taxon>
    </lineage>
</organism>
<dbReference type="Proteomes" id="UP001412239">
    <property type="component" value="Unassembled WGS sequence"/>
</dbReference>
<sequence>METSPTVSQTLDGFEHPSKYQWGFQQELGRSQASGSNFGKQDQGREFRAGGHEASTLHRRLPGGRKCNYTGREKLIKSLKRIADRGDHHRTALQGPSDRE</sequence>
<evidence type="ECO:0000313" key="3">
    <source>
        <dbReference type="Proteomes" id="UP001412239"/>
    </source>
</evidence>
<feature type="compositionally biased region" description="Polar residues" evidence="1">
    <location>
        <begin position="28"/>
        <end position="40"/>
    </location>
</feature>
<feature type="region of interest" description="Disordered" evidence="1">
    <location>
        <begin position="27"/>
        <end position="100"/>
    </location>
</feature>
<dbReference type="AlphaFoldDB" id="A0A292PRG0"/>
<feature type="compositionally biased region" description="Polar residues" evidence="1">
    <location>
        <begin position="1"/>
        <end position="11"/>
    </location>
</feature>
<evidence type="ECO:0000313" key="2">
    <source>
        <dbReference type="EMBL" id="CUS10222.1"/>
    </source>
</evidence>
<keyword evidence="3" id="KW-1185">Reference proteome</keyword>
<proteinExistence type="predicted"/>
<feature type="compositionally biased region" description="Basic and acidic residues" evidence="1">
    <location>
        <begin position="42"/>
        <end position="51"/>
    </location>
</feature>
<evidence type="ECO:0000256" key="1">
    <source>
        <dbReference type="SAM" id="MobiDB-lite"/>
    </source>
</evidence>
<name>A0A292PRG0_9PEZI</name>
<feature type="compositionally biased region" description="Basic and acidic residues" evidence="1">
    <location>
        <begin position="71"/>
        <end position="90"/>
    </location>
</feature>
<reference evidence="2" key="1">
    <citation type="submission" date="2015-10" db="EMBL/GenBank/DDBJ databases">
        <authorList>
            <person name="Regsiter A."/>
            <person name="william w."/>
        </authorList>
    </citation>
    <scope>NUCLEOTIDE SEQUENCE</scope>
    <source>
        <strain evidence="2">Montdore</strain>
    </source>
</reference>
<feature type="region of interest" description="Disordered" evidence="1">
    <location>
        <begin position="1"/>
        <end position="20"/>
    </location>
</feature>